<dbReference type="Pfam" id="PF04563">
    <property type="entry name" value="RNA_pol_Rpb2_1"/>
    <property type="match status" value="1"/>
</dbReference>
<dbReference type="Pfam" id="PF04565">
    <property type="entry name" value="RNA_pol_Rpb2_3"/>
    <property type="match status" value="1"/>
</dbReference>
<dbReference type="Gene3D" id="2.30.150.10">
    <property type="entry name" value="DNA-directed RNA polymerase, beta subunit, external 1 domain"/>
    <property type="match status" value="1"/>
</dbReference>
<dbReference type="InterPro" id="IPR007645">
    <property type="entry name" value="RNA_pol_Rpb2_3"/>
</dbReference>
<evidence type="ECO:0000259" key="14">
    <source>
        <dbReference type="Pfam" id="PF10385"/>
    </source>
</evidence>
<feature type="domain" description="RNA polymerase Rpb2" evidence="13">
    <location>
        <begin position="509"/>
        <end position="577"/>
    </location>
</feature>
<dbReference type="GO" id="GO:0032549">
    <property type="term" value="F:ribonucleoside binding"/>
    <property type="evidence" value="ECO:0007669"/>
    <property type="project" value="InterPro"/>
</dbReference>
<gene>
    <name evidence="6 15" type="primary">rpoB</name>
    <name evidence="15" type="ORF">GP480_02740</name>
</gene>
<dbReference type="RefSeq" id="WP_160095661.1">
    <property type="nucleotide sequence ID" value="NZ_CP047224.1"/>
</dbReference>
<feature type="domain" description="RNA polymerase beta subunit protrusion" evidence="12">
    <location>
        <begin position="19"/>
        <end position="495"/>
    </location>
</feature>
<feature type="domain" description="RNA polymerase Rpb2" evidence="11">
    <location>
        <begin position="352"/>
        <end position="450"/>
    </location>
</feature>
<dbReference type="Pfam" id="PF04560">
    <property type="entry name" value="RNA_pol_Rpb2_7"/>
    <property type="match status" value="1"/>
</dbReference>
<dbReference type="InterPro" id="IPR007642">
    <property type="entry name" value="RNA_pol_Rpb2_2"/>
</dbReference>
<dbReference type="SUPFAM" id="SSF64484">
    <property type="entry name" value="beta and beta-prime subunits of DNA dependent RNA-polymerase"/>
    <property type="match status" value="1"/>
</dbReference>
<dbReference type="NCBIfam" id="TIGR02013">
    <property type="entry name" value="rpoB"/>
    <property type="match status" value="1"/>
</dbReference>
<dbReference type="Gene3D" id="3.90.1110.10">
    <property type="entry name" value="RNA polymerase Rpb2, domain 2"/>
    <property type="match status" value="2"/>
</dbReference>
<evidence type="ECO:0000259" key="12">
    <source>
        <dbReference type="Pfam" id="PF04563"/>
    </source>
</evidence>
<comment type="catalytic activity">
    <reaction evidence="5 6 8">
        <text>RNA(n) + a ribonucleoside 5'-triphosphate = RNA(n+1) + diphosphate</text>
        <dbReference type="Rhea" id="RHEA:21248"/>
        <dbReference type="Rhea" id="RHEA-COMP:14527"/>
        <dbReference type="Rhea" id="RHEA-COMP:17342"/>
        <dbReference type="ChEBI" id="CHEBI:33019"/>
        <dbReference type="ChEBI" id="CHEBI:61557"/>
        <dbReference type="ChEBI" id="CHEBI:140395"/>
        <dbReference type="EC" id="2.7.7.6"/>
    </reaction>
</comment>
<dbReference type="Gene3D" id="2.40.50.100">
    <property type="match status" value="1"/>
</dbReference>
<dbReference type="Gene3D" id="2.40.270.10">
    <property type="entry name" value="DNA-directed RNA polymerase, subunit 2, domain 6"/>
    <property type="match status" value="2"/>
</dbReference>
<reference evidence="15 16" key="1">
    <citation type="journal article" date="2020" name="MBio">
        <title>Erratum for Teymournejad et al., 'Isolation and Molecular Analysis of a Novel Neorickettsia Species That Causes Potomac Horse Fever'.</title>
        <authorList>
            <person name="Teymournejad O."/>
            <person name="Lin M."/>
            <person name="Bekebrede H."/>
            <person name="Kamr A."/>
            <person name="Toribio R.E."/>
            <person name="Arroyo L.G."/>
            <person name="Baird J.D."/>
            <person name="Rikihisa Y."/>
        </authorList>
    </citation>
    <scope>NUCLEOTIDE SEQUENCE [LARGE SCALE GENOMIC DNA]</scope>
    <source>
        <strain evidence="15 16">Fin17</strain>
    </source>
</reference>
<protein>
    <recommendedName>
        <fullName evidence="6 8">DNA-directed RNA polymerase subunit beta</fullName>
        <shortName evidence="6">RNAP subunit beta</shortName>
        <ecNumber evidence="6 8">2.7.7.6</ecNumber>
    </recommendedName>
    <alternativeName>
        <fullName evidence="6">RNA polymerase subunit beta</fullName>
    </alternativeName>
    <alternativeName>
        <fullName evidence="6">Transcriptase subunit beta</fullName>
    </alternativeName>
</protein>
<dbReference type="Gene3D" id="3.90.1800.10">
    <property type="entry name" value="RNA polymerase alpha subunit dimerisation domain"/>
    <property type="match status" value="1"/>
</dbReference>
<feature type="domain" description="RNA polymerase Rpb2" evidence="11">
    <location>
        <begin position="153"/>
        <end position="225"/>
    </location>
</feature>
<evidence type="ECO:0000259" key="13">
    <source>
        <dbReference type="Pfam" id="PF04565"/>
    </source>
</evidence>
<keyword evidence="4 6" id="KW-0804">Transcription</keyword>
<evidence type="ECO:0000259" key="9">
    <source>
        <dbReference type="Pfam" id="PF00562"/>
    </source>
</evidence>
<organism evidence="15 16">
    <name type="scientific">Neorickettsia findlayensis</name>
    <dbReference type="NCBI Taxonomy" id="2686014"/>
    <lineage>
        <taxon>Bacteria</taxon>
        <taxon>Pseudomonadati</taxon>
        <taxon>Pseudomonadota</taxon>
        <taxon>Alphaproteobacteria</taxon>
        <taxon>Rickettsiales</taxon>
        <taxon>Anaplasmataceae</taxon>
        <taxon>Neorickettsia</taxon>
    </lineage>
</organism>
<evidence type="ECO:0000313" key="16">
    <source>
        <dbReference type="Proteomes" id="UP000464912"/>
    </source>
</evidence>
<evidence type="ECO:0000256" key="3">
    <source>
        <dbReference type="ARBA" id="ARBA00022695"/>
    </source>
</evidence>
<dbReference type="InterPro" id="IPR037034">
    <property type="entry name" value="RNA_pol_Rpb2_2_sf"/>
</dbReference>
<keyword evidence="16" id="KW-1185">Reference proteome</keyword>
<dbReference type="InterPro" id="IPR010243">
    <property type="entry name" value="RNA_pol_bsu_bac"/>
</dbReference>
<dbReference type="Pfam" id="PF10385">
    <property type="entry name" value="RNA_pol_Rpb2_45"/>
    <property type="match status" value="1"/>
</dbReference>
<evidence type="ECO:0000256" key="6">
    <source>
        <dbReference type="HAMAP-Rule" id="MF_01321"/>
    </source>
</evidence>
<proteinExistence type="inferred from homology"/>
<dbReference type="InterPro" id="IPR015712">
    <property type="entry name" value="DNA-dir_RNA_pol_su2"/>
</dbReference>
<dbReference type="HAMAP" id="MF_01321">
    <property type="entry name" value="RNApol_bact_RpoB"/>
    <property type="match status" value="1"/>
</dbReference>
<dbReference type="Pfam" id="PF04561">
    <property type="entry name" value="RNA_pol_Rpb2_2"/>
    <property type="match status" value="2"/>
</dbReference>
<dbReference type="CDD" id="cd00653">
    <property type="entry name" value="RNA_pol_B_RPB2"/>
    <property type="match status" value="1"/>
</dbReference>
<feature type="domain" description="DNA-directed RNA polymerase subunit 2 hybrid-binding" evidence="9">
    <location>
        <begin position="713"/>
        <end position="1263"/>
    </location>
</feature>
<evidence type="ECO:0000313" key="15">
    <source>
        <dbReference type="EMBL" id="QHD65348.1"/>
    </source>
</evidence>
<evidence type="ECO:0000259" key="10">
    <source>
        <dbReference type="Pfam" id="PF04560"/>
    </source>
</evidence>
<keyword evidence="2 6" id="KW-0808">Transferase</keyword>
<evidence type="ECO:0000256" key="8">
    <source>
        <dbReference type="RuleBase" id="RU363031"/>
    </source>
</evidence>
<evidence type="ECO:0000259" key="11">
    <source>
        <dbReference type="Pfam" id="PF04561"/>
    </source>
</evidence>
<dbReference type="Gene3D" id="2.40.50.150">
    <property type="match status" value="1"/>
</dbReference>
<dbReference type="Gene3D" id="3.90.1100.10">
    <property type="match status" value="2"/>
</dbReference>
<dbReference type="InterPro" id="IPR037033">
    <property type="entry name" value="DNA-dir_RNAP_su2_hyb_sf"/>
</dbReference>
<dbReference type="EC" id="2.7.7.6" evidence="6 8"/>
<dbReference type="GO" id="GO:0003899">
    <property type="term" value="F:DNA-directed RNA polymerase activity"/>
    <property type="evidence" value="ECO:0007669"/>
    <property type="project" value="UniProtKB-UniRule"/>
</dbReference>
<dbReference type="Gene3D" id="6.10.140.1670">
    <property type="match status" value="1"/>
</dbReference>
<dbReference type="InterPro" id="IPR007644">
    <property type="entry name" value="RNA_pol_bsu_protrusion"/>
</dbReference>
<evidence type="ECO:0000256" key="5">
    <source>
        <dbReference type="ARBA" id="ARBA00048552"/>
    </source>
</evidence>
<evidence type="ECO:0000256" key="2">
    <source>
        <dbReference type="ARBA" id="ARBA00022679"/>
    </source>
</evidence>
<feature type="domain" description="DNA-directed RNA polymerase beta subunit external 1" evidence="14">
    <location>
        <begin position="587"/>
        <end position="652"/>
    </location>
</feature>
<dbReference type="InterPro" id="IPR014724">
    <property type="entry name" value="RNA_pol_RPB2_OB-fold"/>
</dbReference>
<dbReference type="Pfam" id="PF00562">
    <property type="entry name" value="RNA_pol_Rpb2_6"/>
    <property type="match status" value="1"/>
</dbReference>
<feature type="domain" description="RNA polymerase Rpb2" evidence="10">
    <location>
        <begin position="1265"/>
        <end position="1339"/>
    </location>
</feature>
<comment type="function">
    <text evidence="6 8">DNA-dependent RNA polymerase catalyzes the transcription of DNA into RNA using the four ribonucleoside triphosphates as substrates.</text>
</comment>
<sequence length="1358" mass="151999">MSEFHRLYFDELLFDFPDLVKVQKDSYASFIGGGGAVSSINDIFASVFPVNDGYGRASLEFVSCRIGEPKHDEYGCVERGITYSAPLRAVLRLVVFGDETSAEDDEEVSNEQAVKDVREQEIYMGDIPIMSKNGTFIINGVERVVVSQMHRAPGVFFDNDKARSISGKLNYIARIIPYRGSWLDFEFDAKDVLYFRIDKKRKLPITLLLRALGLSNKDIFTRFCEVSECRLSKDGRWTVCFVPEKFKGVRLQYDLINAETGELVLAKGNRISIVLARNLYAKGLRYCYMDLEVMKDMYLADDLVSTKGEVLLPHGTKLTKEHVAKLEFLDVDSIKLVELKGNYIFGTVLQYDCSYEEAMLSIYRVIRPGEIPSIESAEKLFESLFFSPERYDLLNVGRIRLNAKFNLNHDESLTVLTKEDIFCTVKELAILQREVGDVDDIDHLGNRRVRSVGEFMDNQFRIGLVRMAKVIVENMATADFDTVMPCEMINSKILGAVIREFFMSSALSQFMDQTNPLSEITHKRRISALGPGGLNRGRAGFEVRDVHTTHYGRICATETPEGATIGLINSLAIYAKINKYGFIETPYRYVRDGRVTDEVTYLSAIDEIKANICQASVRVDEEGYILDDLVYCRRNYENVFIPRSEVQFADVSAKQIVSVAASLIPFLENDDANRALMGSNMQRQAVPLIVPEAPLVGTGMEGYVARGSGAVIVAKRAGVVQYIDARNIVVASESKDDFWVDSYTLCKFRKSNHNTCIHQRCVVHQGQRVKKGDILADGPAIQKGELALGRNLVVAFLSWRGYNFEDSVVISSNVVRDDLFTSVHLEGFECVVRDTRLGPEEITRDVSGVAEEFLHCLDEFGIACVGANVEAGDVLVGKVTPKSSSPVTPEEKLLRAIFGEKAIDVKDSSLYLPPGVSGCVVDVKVLQRRGIEKVGRALLIEKQAIDAEKARRDHELAVLTNYIYSLLREMLVGKVALNNLAPISKGDVITEDALGKIDRENWWKLSVDGISSIKLLRQRFVDRFDEINKTYEENFEKIRGDDDLAQGVLMVVKVFVAVKHTLQPGDKMSGRHGNKGVISRIVPVEDMPYLADGTPVDIILNPLGVPSRMNVGQILETHLGWAVYNLGKKISKLLDEGNYSEVKSLILEIYKNDRKMMARLKKMSDAEIVEYSRSLRNGVPVAASVFEGPKTDEIERLLVLAGKDPSGQEVLYDGVTGEQFDRKVTVGCKYMLKLHHLVNDKIHARSIGSYSLITQQPLGGKSHFGGQRFGEMECWALQAYGATFALQEMLTIKSDDVVGRVNVYDSIVRGDNDFYYGVPESFNVMMNELRALCLNVEFCSDLEKKEDFGGLALAASEQ</sequence>
<dbReference type="NCBIfam" id="NF001616">
    <property type="entry name" value="PRK00405.1"/>
    <property type="match status" value="1"/>
</dbReference>
<comment type="similarity">
    <text evidence="6 7">Belongs to the RNA polymerase beta chain family.</text>
</comment>
<keyword evidence="1 6" id="KW-0240">DNA-directed RNA polymerase</keyword>
<evidence type="ECO:0000256" key="4">
    <source>
        <dbReference type="ARBA" id="ARBA00023163"/>
    </source>
</evidence>
<evidence type="ECO:0000256" key="7">
    <source>
        <dbReference type="RuleBase" id="RU000434"/>
    </source>
</evidence>
<dbReference type="InterPro" id="IPR007121">
    <property type="entry name" value="RNA_pol_bsu_CS"/>
</dbReference>
<dbReference type="Proteomes" id="UP000464912">
    <property type="component" value="Chromosome"/>
</dbReference>
<dbReference type="GO" id="GO:0006351">
    <property type="term" value="P:DNA-templated transcription"/>
    <property type="evidence" value="ECO:0007669"/>
    <property type="project" value="UniProtKB-UniRule"/>
</dbReference>
<dbReference type="InterPro" id="IPR042107">
    <property type="entry name" value="DNA-dir_RNA_pol_bsu_ext_1_sf"/>
</dbReference>
<evidence type="ECO:0000256" key="1">
    <source>
        <dbReference type="ARBA" id="ARBA00022478"/>
    </source>
</evidence>
<accession>A0A6P1GAK4</accession>
<dbReference type="GO" id="GO:0003677">
    <property type="term" value="F:DNA binding"/>
    <property type="evidence" value="ECO:0007669"/>
    <property type="project" value="UniProtKB-UniRule"/>
</dbReference>
<comment type="subunit">
    <text evidence="6 8">The RNAP catalytic core consists of 2 alpha, 1 beta, 1 beta' and 1 omega subunit. When a sigma factor is associated with the core the holoenzyme is formed, which can initiate transcription.</text>
</comment>
<dbReference type="PANTHER" id="PTHR20856">
    <property type="entry name" value="DNA-DIRECTED RNA POLYMERASE I SUBUNIT 2"/>
    <property type="match status" value="1"/>
</dbReference>
<dbReference type="PROSITE" id="PS01166">
    <property type="entry name" value="RNA_POL_BETA"/>
    <property type="match status" value="1"/>
</dbReference>
<reference evidence="15 16" key="2">
    <citation type="journal article" date="2020" name="MBio">
        <title>Isolation and Molecular Analysis of a Novel Neorickettsia Species That Causes Potomac Horse Fever.</title>
        <authorList>
            <person name="Teymournejad O."/>
            <person name="Lin M."/>
            <person name="Bekebrede H."/>
            <person name="Kamr A."/>
            <person name="Toribio R.E."/>
            <person name="Arroyo L.G."/>
            <person name="Baird J.D."/>
            <person name="Rikihisa Y."/>
        </authorList>
    </citation>
    <scope>NUCLEOTIDE SEQUENCE [LARGE SCALE GENOMIC DNA]</scope>
    <source>
        <strain evidence="15 16">Fin17</strain>
    </source>
</reference>
<dbReference type="EMBL" id="CP047224">
    <property type="protein sequence ID" value="QHD65348.1"/>
    <property type="molecule type" value="Genomic_DNA"/>
</dbReference>
<keyword evidence="3 6" id="KW-0548">Nucleotidyltransferase</keyword>
<dbReference type="GO" id="GO:0000428">
    <property type="term" value="C:DNA-directed RNA polymerase complex"/>
    <property type="evidence" value="ECO:0007669"/>
    <property type="project" value="UniProtKB-KW"/>
</dbReference>
<dbReference type="KEGG" id="nef:GP480_02740"/>
<name>A0A6P1GAK4_9RICK</name>
<dbReference type="InterPro" id="IPR019462">
    <property type="entry name" value="DNA-dir_RNA_pol_bsu_external_1"/>
</dbReference>
<dbReference type="InterPro" id="IPR007641">
    <property type="entry name" value="RNA_pol_Rpb2_7"/>
</dbReference>
<dbReference type="InterPro" id="IPR007120">
    <property type="entry name" value="DNA-dir_RNAP_su2_dom"/>
</dbReference>